<dbReference type="RefSeq" id="WP_129894405.1">
    <property type="nucleotide sequence ID" value="NZ_CP035758.1"/>
</dbReference>
<dbReference type="PROSITE" id="PS01117">
    <property type="entry name" value="HTH_MARR_1"/>
    <property type="match status" value="1"/>
</dbReference>
<gene>
    <name evidence="5" type="ORF">EPA93_01315</name>
</gene>
<name>A0A4P6K5R4_KTERU</name>
<reference evidence="5 6" key="1">
    <citation type="submission" date="2019-01" db="EMBL/GenBank/DDBJ databases">
        <title>Ktedonosporobacter rubrisoli SCAWS-G2.</title>
        <authorList>
            <person name="Huang Y."/>
            <person name="Yan B."/>
        </authorList>
    </citation>
    <scope>NUCLEOTIDE SEQUENCE [LARGE SCALE GENOMIC DNA]</scope>
    <source>
        <strain evidence="5 6">SCAWS-G2</strain>
    </source>
</reference>
<evidence type="ECO:0000259" key="4">
    <source>
        <dbReference type="PROSITE" id="PS50995"/>
    </source>
</evidence>
<dbReference type="AlphaFoldDB" id="A0A4P6K5R4"/>
<sequence>MHGMLALLAMAFHTIVEELQASLEQAGYNDVRPSHGFVFHRLTPSGATGNELAEYLGITKQAISLMIDELEQRGYVERRAHPTDRRGKLIILTEKGWGCIKATEAAMVEIERHWAELLGAEQLESMRADLYRLVMMANHSQMPALRLVW</sequence>
<proteinExistence type="predicted"/>
<keyword evidence="2" id="KW-0238">DNA-binding</keyword>
<dbReference type="InterPro" id="IPR000835">
    <property type="entry name" value="HTH_MarR-typ"/>
</dbReference>
<dbReference type="InterPro" id="IPR036390">
    <property type="entry name" value="WH_DNA-bd_sf"/>
</dbReference>
<dbReference type="Proteomes" id="UP000290365">
    <property type="component" value="Chromosome"/>
</dbReference>
<dbReference type="PROSITE" id="PS50995">
    <property type="entry name" value="HTH_MARR_2"/>
    <property type="match status" value="1"/>
</dbReference>
<organism evidence="5 6">
    <name type="scientific">Ktedonosporobacter rubrisoli</name>
    <dbReference type="NCBI Taxonomy" id="2509675"/>
    <lineage>
        <taxon>Bacteria</taxon>
        <taxon>Bacillati</taxon>
        <taxon>Chloroflexota</taxon>
        <taxon>Ktedonobacteria</taxon>
        <taxon>Ktedonobacterales</taxon>
        <taxon>Ktedonosporobacteraceae</taxon>
        <taxon>Ktedonosporobacter</taxon>
    </lineage>
</organism>
<dbReference type="OrthoDB" id="582199at2"/>
<dbReference type="Pfam" id="PF12802">
    <property type="entry name" value="MarR_2"/>
    <property type="match status" value="1"/>
</dbReference>
<evidence type="ECO:0000256" key="3">
    <source>
        <dbReference type="ARBA" id="ARBA00023163"/>
    </source>
</evidence>
<dbReference type="KEGG" id="kbs:EPA93_01315"/>
<dbReference type="Gene3D" id="1.10.10.10">
    <property type="entry name" value="Winged helix-like DNA-binding domain superfamily/Winged helix DNA-binding domain"/>
    <property type="match status" value="1"/>
</dbReference>
<feature type="domain" description="HTH marR-type" evidence="4">
    <location>
        <begin position="1"/>
        <end position="135"/>
    </location>
</feature>
<dbReference type="InterPro" id="IPR039422">
    <property type="entry name" value="MarR/SlyA-like"/>
</dbReference>
<evidence type="ECO:0000256" key="2">
    <source>
        <dbReference type="ARBA" id="ARBA00023125"/>
    </source>
</evidence>
<dbReference type="InterPro" id="IPR023187">
    <property type="entry name" value="Tscrpt_reg_MarR-type_CS"/>
</dbReference>
<dbReference type="PRINTS" id="PR00598">
    <property type="entry name" value="HTHMARR"/>
</dbReference>
<keyword evidence="1" id="KW-0805">Transcription regulation</keyword>
<keyword evidence="6" id="KW-1185">Reference proteome</keyword>
<dbReference type="EMBL" id="CP035758">
    <property type="protein sequence ID" value="QBD83342.1"/>
    <property type="molecule type" value="Genomic_DNA"/>
</dbReference>
<dbReference type="InterPro" id="IPR036388">
    <property type="entry name" value="WH-like_DNA-bd_sf"/>
</dbReference>
<dbReference type="PANTHER" id="PTHR33164">
    <property type="entry name" value="TRANSCRIPTIONAL REGULATOR, MARR FAMILY"/>
    <property type="match status" value="1"/>
</dbReference>
<dbReference type="GO" id="GO:0003700">
    <property type="term" value="F:DNA-binding transcription factor activity"/>
    <property type="evidence" value="ECO:0007669"/>
    <property type="project" value="InterPro"/>
</dbReference>
<dbReference type="SUPFAM" id="SSF46785">
    <property type="entry name" value="Winged helix' DNA-binding domain"/>
    <property type="match status" value="1"/>
</dbReference>
<protein>
    <submittedName>
        <fullName evidence="5">MarR family transcriptional regulator</fullName>
    </submittedName>
</protein>
<keyword evidence="3" id="KW-0804">Transcription</keyword>
<dbReference type="GO" id="GO:0003677">
    <property type="term" value="F:DNA binding"/>
    <property type="evidence" value="ECO:0007669"/>
    <property type="project" value="UniProtKB-KW"/>
</dbReference>
<dbReference type="GO" id="GO:0006950">
    <property type="term" value="P:response to stress"/>
    <property type="evidence" value="ECO:0007669"/>
    <property type="project" value="TreeGrafter"/>
</dbReference>
<accession>A0A4P6K5R4</accession>
<evidence type="ECO:0000313" key="5">
    <source>
        <dbReference type="EMBL" id="QBD83342.1"/>
    </source>
</evidence>
<dbReference type="SMART" id="SM00347">
    <property type="entry name" value="HTH_MARR"/>
    <property type="match status" value="1"/>
</dbReference>
<evidence type="ECO:0000256" key="1">
    <source>
        <dbReference type="ARBA" id="ARBA00023015"/>
    </source>
</evidence>
<dbReference type="PANTHER" id="PTHR33164:SF99">
    <property type="entry name" value="MARR FAMILY REGULATORY PROTEIN"/>
    <property type="match status" value="1"/>
</dbReference>
<evidence type="ECO:0000313" key="6">
    <source>
        <dbReference type="Proteomes" id="UP000290365"/>
    </source>
</evidence>